<gene>
    <name evidence="3" type="ORF">SNAT2548_LOCUS12057</name>
</gene>
<reference evidence="3" key="1">
    <citation type="submission" date="2021-02" db="EMBL/GenBank/DDBJ databases">
        <authorList>
            <person name="Dougan E. K."/>
            <person name="Rhodes N."/>
            <person name="Thang M."/>
            <person name="Chan C."/>
        </authorList>
    </citation>
    <scope>NUCLEOTIDE SEQUENCE</scope>
</reference>
<evidence type="ECO:0000313" key="3">
    <source>
        <dbReference type="EMBL" id="CAE7248688.1"/>
    </source>
</evidence>
<comment type="caution">
    <text evidence="3">The sequence shown here is derived from an EMBL/GenBank/DDBJ whole genome shotgun (WGS) entry which is preliminary data.</text>
</comment>
<dbReference type="Pfam" id="PF07727">
    <property type="entry name" value="RVT_2"/>
    <property type="match status" value="1"/>
</dbReference>
<sequence length="247" mass="27772">MKVLNELPEGTNVDRYKFLSTKVVYDWRHRDNEWQRRGRLVAREFKWLGSTDIASLFSPTGVASTVKLLSAMFVSSNDRILGSIDVGDAYLMVEQEEPTVVEVDGKYYELGFTLPGQRIGSSAWFNKLKGYLEEYGYATKEEFQELIEMNGNGRTGNGRRVSEGKLTKIIQAVTMAVLVALGEAKKFGEEEENGKDEGLTVCMRALIVLIGCVCCYLIPVAAVLRIKRLKVEGKRRREGMAEEAHSE</sequence>
<keyword evidence="1" id="KW-0472">Membrane</keyword>
<keyword evidence="1" id="KW-0812">Transmembrane</keyword>
<evidence type="ECO:0000313" key="4">
    <source>
        <dbReference type="Proteomes" id="UP000604046"/>
    </source>
</evidence>
<dbReference type="OrthoDB" id="10284022at2759"/>
<keyword evidence="4" id="KW-1185">Reference proteome</keyword>
<dbReference type="Proteomes" id="UP000604046">
    <property type="component" value="Unassembled WGS sequence"/>
</dbReference>
<name>A0A812LXG0_9DINO</name>
<evidence type="ECO:0000259" key="2">
    <source>
        <dbReference type="Pfam" id="PF07727"/>
    </source>
</evidence>
<dbReference type="InterPro" id="IPR013103">
    <property type="entry name" value="RVT_2"/>
</dbReference>
<dbReference type="EMBL" id="CAJNDS010001122">
    <property type="protein sequence ID" value="CAE7248688.1"/>
    <property type="molecule type" value="Genomic_DNA"/>
</dbReference>
<feature type="transmembrane region" description="Helical" evidence="1">
    <location>
        <begin position="205"/>
        <end position="226"/>
    </location>
</feature>
<evidence type="ECO:0000256" key="1">
    <source>
        <dbReference type="SAM" id="Phobius"/>
    </source>
</evidence>
<feature type="non-terminal residue" evidence="3">
    <location>
        <position position="247"/>
    </location>
</feature>
<accession>A0A812LXG0</accession>
<protein>
    <recommendedName>
        <fullName evidence="2">Reverse transcriptase Ty1/copia-type domain-containing protein</fullName>
    </recommendedName>
</protein>
<dbReference type="AlphaFoldDB" id="A0A812LXG0"/>
<keyword evidence="1" id="KW-1133">Transmembrane helix</keyword>
<feature type="domain" description="Reverse transcriptase Ty1/copia-type" evidence="2">
    <location>
        <begin position="17"/>
        <end position="141"/>
    </location>
</feature>
<organism evidence="3 4">
    <name type="scientific">Symbiodinium natans</name>
    <dbReference type="NCBI Taxonomy" id="878477"/>
    <lineage>
        <taxon>Eukaryota</taxon>
        <taxon>Sar</taxon>
        <taxon>Alveolata</taxon>
        <taxon>Dinophyceae</taxon>
        <taxon>Suessiales</taxon>
        <taxon>Symbiodiniaceae</taxon>
        <taxon>Symbiodinium</taxon>
    </lineage>
</organism>
<proteinExistence type="predicted"/>